<dbReference type="Pfam" id="PF01464">
    <property type="entry name" value="SLT"/>
    <property type="match status" value="1"/>
</dbReference>
<dbReference type="CDD" id="cd00254">
    <property type="entry name" value="LT-like"/>
    <property type="match status" value="1"/>
</dbReference>
<dbReference type="PROSITE" id="PS50911">
    <property type="entry name" value="CHAP"/>
    <property type="match status" value="1"/>
</dbReference>
<dbReference type="SUPFAM" id="SSF53955">
    <property type="entry name" value="Lysozyme-like"/>
    <property type="match status" value="1"/>
</dbReference>
<dbReference type="InterPro" id="IPR023346">
    <property type="entry name" value="Lysozyme-like_dom_sf"/>
</dbReference>
<reference evidence="4 5" key="1">
    <citation type="submission" date="2016-10" db="EMBL/GenBank/DDBJ databases">
        <title>Draft genome sequence of strain LCT isolated from the Shenzhou X spacecraft of China.</title>
        <authorList>
            <person name="Huang B."/>
        </authorList>
    </citation>
    <scope>NUCLEOTIDE SEQUENCE [LARGE SCALE GENOMIC DNA]</scope>
    <source>
        <strain evidence="4 5">LCT-H5</strain>
    </source>
</reference>
<dbReference type="InterPro" id="IPR038765">
    <property type="entry name" value="Papain-like_cys_pep_sf"/>
</dbReference>
<dbReference type="Proteomes" id="UP000179540">
    <property type="component" value="Unassembled WGS sequence"/>
</dbReference>
<evidence type="ECO:0000256" key="2">
    <source>
        <dbReference type="SAM" id="Phobius"/>
    </source>
</evidence>
<gene>
    <name evidence="4" type="ORF">BK826_03695</name>
</gene>
<evidence type="ECO:0000313" key="4">
    <source>
        <dbReference type="EMBL" id="OIJ36169.1"/>
    </source>
</evidence>
<evidence type="ECO:0000259" key="3">
    <source>
        <dbReference type="PROSITE" id="PS50911"/>
    </source>
</evidence>
<dbReference type="Pfam" id="PF05257">
    <property type="entry name" value="CHAP"/>
    <property type="match status" value="1"/>
</dbReference>
<feature type="domain" description="Peptidase C51" evidence="3">
    <location>
        <begin position="423"/>
        <end position="560"/>
    </location>
</feature>
<accession>A0A1S2N2Z1</accession>
<feature type="compositionally biased region" description="Polar residues" evidence="1">
    <location>
        <begin position="401"/>
        <end position="424"/>
    </location>
</feature>
<feature type="region of interest" description="Disordered" evidence="1">
    <location>
        <begin position="397"/>
        <end position="424"/>
    </location>
</feature>
<keyword evidence="2" id="KW-1133">Transmembrane helix</keyword>
<evidence type="ECO:0000256" key="1">
    <source>
        <dbReference type="SAM" id="MobiDB-lite"/>
    </source>
</evidence>
<sequence length="576" mass="61200">MSAVGNAAKWGARAIALKIFGPALASIGAIGVVTLLVLGIVLLGDDGGSTTNRDCVAVTTAGGGQPVAKGKIPNPEWEKAVIEASKSSGIPSSVLAAQIETESQWNPNAKSPAGAEGLTQFIPSTWAKYGNGKPQTDPLAAIDAQGRYMKDLKQEMQDLARESQISDVDLALAAYNAGSGAVFNAGGIPPFEETQNYVAKINELKKSYEAGGLEGDKDSGTKNVVAVRPAAEVAPTVQTVAETTKHQSHIVSGEKLQKDAYQLARAVQDQFPELETIGGWRPTDAISQDHPEGRAVDIMIPDYASEDGKKLGAEINAYVWANAKRYHVEYSIWRQDLYNEAGGGAEKPYRHMEDRGSDTQNHFDHVHVTVAGGGPNDGTAGEIPKRDGAGVKTVANDPGSDGQQCEQGGAGTQNVSYSGGQTTGNDDYPFKDRGGGVNEQSQFYFRQCTDFAWWRLNQQLGGDANNIKVTNTSFQPKLGNGGEWDAGWRAKGWPVDNTPEVGAMAVFKPGVSGADPTYGHIAVVKEVHGDKVVIEEYNALVPLGYGTRELPANGVSYYLHIPDSEKKASPGKSKDV</sequence>
<keyword evidence="2" id="KW-0472">Membrane</keyword>
<dbReference type="AlphaFoldDB" id="A0A1S2N2Z1"/>
<comment type="caution">
    <text evidence="4">The sequence shown here is derived from an EMBL/GenBank/DDBJ whole genome shotgun (WGS) entry which is preliminary data.</text>
</comment>
<dbReference type="InterPro" id="IPR058593">
    <property type="entry name" value="ARB_07466-like_C"/>
</dbReference>
<organism evidence="4 5">
    <name type="scientific">Rothia kristinae</name>
    <dbReference type="NCBI Taxonomy" id="37923"/>
    <lineage>
        <taxon>Bacteria</taxon>
        <taxon>Bacillati</taxon>
        <taxon>Actinomycetota</taxon>
        <taxon>Actinomycetes</taxon>
        <taxon>Micrococcales</taxon>
        <taxon>Micrococcaceae</taxon>
        <taxon>Rothia</taxon>
    </lineage>
</organism>
<dbReference type="RefSeq" id="WP_075514453.1">
    <property type="nucleotide sequence ID" value="NZ_MODZ01000004.1"/>
</dbReference>
<evidence type="ECO:0000313" key="5">
    <source>
        <dbReference type="Proteomes" id="UP000179540"/>
    </source>
</evidence>
<feature type="transmembrane region" description="Helical" evidence="2">
    <location>
        <begin position="19"/>
        <end position="43"/>
    </location>
</feature>
<proteinExistence type="predicted"/>
<dbReference type="EMBL" id="MODZ01000004">
    <property type="protein sequence ID" value="OIJ36169.1"/>
    <property type="molecule type" value="Genomic_DNA"/>
</dbReference>
<keyword evidence="2" id="KW-0812">Transmembrane</keyword>
<dbReference type="SUPFAM" id="SSF54001">
    <property type="entry name" value="Cysteine proteinases"/>
    <property type="match status" value="1"/>
</dbReference>
<name>A0A1S2N2Z1_9MICC</name>
<dbReference type="Pfam" id="PF26571">
    <property type="entry name" value="VldE"/>
    <property type="match status" value="1"/>
</dbReference>
<dbReference type="Gene3D" id="3.90.1720.10">
    <property type="entry name" value="endopeptidase domain like (from Nostoc punctiforme)"/>
    <property type="match status" value="1"/>
</dbReference>
<protein>
    <recommendedName>
        <fullName evidence="3">Peptidase C51 domain-containing protein</fullName>
    </recommendedName>
</protein>
<dbReference type="InterPro" id="IPR008258">
    <property type="entry name" value="Transglycosylase_SLT_dom_1"/>
</dbReference>
<dbReference type="InterPro" id="IPR007921">
    <property type="entry name" value="CHAP_dom"/>
</dbReference>
<dbReference type="PANTHER" id="PTHR37423:SF2">
    <property type="entry name" value="MEMBRANE-BOUND LYTIC MUREIN TRANSGLYCOSYLASE C"/>
    <property type="match status" value="1"/>
</dbReference>
<dbReference type="Gene3D" id="1.10.530.10">
    <property type="match status" value="1"/>
</dbReference>
<dbReference type="PANTHER" id="PTHR37423">
    <property type="entry name" value="SOLUBLE LYTIC MUREIN TRANSGLYCOSYLASE-RELATED"/>
    <property type="match status" value="1"/>
</dbReference>